<dbReference type="Pfam" id="PF08708">
    <property type="entry name" value="PriCT_1"/>
    <property type="match status" value="1"/>
</dbReference>
<accession>A0A6N0I3P6</accession>
<dbReference type="InterPro" id="IPR014820">
    <property type="entry name" value="PriCT_1"/>
</dbReference>
<protein>
    <submittedName>
        <fullName evidence="2">Mobile element-associated protein</fullName>
    </submittedName>
</protein>
<gene>
    <name evidence="2" type="ORF">FOB69_08995</name>
</gene>
<evidence type="ECO:0000313" key="2">
    <source>
        <dbReference type="EMBL" id="QKQ29227.1"/>
    </source>
</evidence>
<name>A0A6N0I3P6_STAHO</name>
<dbReference type="EMBL" id="CP054550">
    <property type="protein sequence ID" value="QKQ29227.1"/>
    <property type="molecule type" value="Genomic_DNA"/>
</dbReference>
<feature type="domain" description="Primase C-terminal 1" evidence="1">
    <location>
        <begin position="228"/>
        <end position="292"/>
    </location>
</feature>
<evidence type="ECO:0000259" key="1">
    <source>
        <dbReference type="SMART" id="SM00942"/>
    </source>
</evidence>
<dbReference type="Proteomes" id="UP000509636">
    <property type="component" value="Chromosome"/>
</dbReference>
<sequence length="299" mass="34922">MKDFNIIKLKNDFYINIIQYNNLYSNSFRDFHCWKWSDWLNKLQIPMTNLDKYKRGLVLYGDVKDEEDSKGNIIEKYRKDSNIINRSVITLDYDNISDFRALYNAINKQLGGVAWFYHTTYSCTQNEPRIRLMIPLNEPISAADYRKYSKALADYIGHDVDEASFVPSQAMALPVIKDKNVGYGFKYNDAPAITRKKLDQFSEEKQNEKIIINYSNQYTKRNDEYWREIAFGVSEGERNTTLASLIGYLLRRYVDANLVYGLASAWAMTCTPPIEQNEVNKTFNSILKKDNQRTRNGGF</sequence>
<evidence type="ECO:0000313" key="3">
    <source>
        <dbReference type="Proteomes" id="UP000509636"/>
    </source>
</evidence>
<organism evidence="2 3">
    <name type="scientific">Staphylococcus hominis</name>
    <dbReference type="NCBI Taxonomy" id="1290"/>
    <lineage>
        <taxon>Bacteria</taxon>
        <taxon>Bacillati</taxon>
        <taxon>Bacillota</taxon>
        <taxon>Bacilli</taxon>
        <taxon>Bacillales</taxon>
        <taxon>Staphylococcaceae</taxon>
        <taxon>Staphylococcus</taxon>
    </lineage>
</organism>
<reference evidence="2 3" key="1">
    <citation type="submission" date="2019-09" db="EMBL/GenBank/DDBJ databases">
        <title>FDA dAtabase for Regulatory Grade micrObial Sequences (FDA-ARGOS): Supporting development and validation of Infectious Disease Dx tests.</title>
        <authorList>
            <person name="Sciortino C."/>
            <person name="Tallon L."/>
            <person name="Sadzewicz L."/>
            <person name="Vavikolanu K."/>
            <person name="Mehta A."/>
            <person name="Aluvathingal J."/>
            <person name="Nadendla S."/>
            <person name="Nandy P."/>
            <person name="Geyer C."/>
            <person name="Yan Y."/>
            <person name="Sichtig H."/>
        </authorList>
    </citation>
    <scope>NUCLEOTIDE SEQUENCE [LARGE SCALE GENOMIC DNA]</scope>
    <source>
        <strain evidence="2 3">FDAARGOS_661</strain>
    </source>
</reference>
<proteinExistence type="predicted"/>
<dbReference type="RefSeq" id="WP_145422635.1">
    <property type="nucleotide sequence ID" value="NZ_VDTX01000001.1"/>
</dbReference>
<dbReference type="SMART" id="SM00942">
    <property type="entry name" value="PriCT_1"/>
    <property type="match status" value="1"/>
</dbReference>
<dbReference type="AlphaFoldDB" id="A0A6N0I3P6"/>